<proteinExistence type="predicted"/>
<reference evidence="1 2" key="1">
    <citation type="submission" date="2015-01" db="EMBL/GenBank/DDBJ databases">
        <title>Evolution of Trichinella species and genotypes.</title>
        <authorList>
            <person name="Korhonen P.K."/>
            <person name="Edoardo P."/>
            <person name="Giuseppe L.R."/>
            <person name="Gasser R.B."/>
        </authorList>
    </citation>
    <scope>NUCLEOTIDE SEQUENCE [LARGE SCALE GENOMIC DNA]</scope>
    <source>
        <strain evidence="1">ISS2496</strain>
    </source>
</reference>
<dbReference type="EMBL" id="JYDQ01000413">
    <property type="protein sequence ID" value="KRY07711.1"/>
    <property type="molecule type" value="Genomic_DNA"/>
</dbReference>
<keyword evidence="2" id="KW-1185">Reference proteome</keyword>
<evidence type="ECO:0000313" key="2">
    <source>
        <dbReference type="Proteomes" id="UP000054783"/>
    </source>
</evidence>
<protein>
    <submittedName>
        <fullName evidence="1">Uncharacterized protein</fullName>
    </submittedName>
</protein>
<accession>A0A0V0Z587</accession>
<dbReference type="AlphaFoldDB" id="A0A0V0Z587"/>
<organism evidence="1 2">
    <name type="scientific">Trichinella patagoniensis</name>
    <dbReference type="NCBI Taxonomy" id="990121"/>
    <lineage>
        <taxon>Eukaryota</taxon>
        <taxon>Metazoa</taxon>
        <taxon>Ecdysozoa</taxon>
        <taxon>Nematoda</taxon>
        <taxon>Enoplea</taxon>
        <taxon>Dorylaimia</taxon>
        <taxon>Trichinellida</taxon>
        <taxon>Trichinellidae</taxon>
        <taxon>Trichinella</taxon>
    </lineage>
</organism>
<comment type="caution">
    <text evidence="1">The sequence shown here is derived from an EMBL/GenBank/DDBJ whole genome shotgun (WGS) entry which is preliminary data.</text>
</comment>
<dbReference type="Proteomes" id="UP000054783">
    <property type="component" value="Unassembled WGS sequence"/>
</dbReference>
<gene>
    <name evidence="1" type="ORF">T12_7470</name>
</gene>
<evidence type="ECO:0000313" key="1">
    <source>
        <dbReference type="EMBL" id="KRY07711.1"/>
    </source>
</evidence>
<sequence>MRTSSKYSPPPRHVTTLSLLLNQFRPSQSIPQLEKSPASRDEPVSGCRDNIRMGCRWSGGVTLNPFMDCWCFICYAQCHKLLILKSFQKPLFINNRCYATVPGGLDRFINVAWWRI</sequence>
<name>A0A0V0Z587_9BILA</name>